<evidence type="ECO:0000259" key="5">
    <source>
        <dbReference type="PROSITE" id="PS52015"/>
    </source>
</evidence>
<feature type="domain" description="TonB C-terminal" evidence="5">
    <location>
        <begin position="1"/>
        <end position="91"/>
    </location>
</feature>
<evidence type="ECO:0000256" key="2">
    <source>
        <dbReference type="ARBA" id="ARBA00022692"/>
    </source>
</evidence>
<dbReference type="Proteomes" id="UP001060895">
    <property type="component" value="Unassembled WGS sequence"/>
</dbReference>
<evidence type="ECO:0000256" key="3">
    <source>
        <dbReference type="ARBA" id="ARBA00022989"/>
    </source>
</evidence>
<evidence type="ECO:0000256" key="1">
    <source>
        <dbReference type="ARBA" id="ARBA00004167"/>
    </source>
</evidence>
<dbReference type="Gene3D" id="3.30.1150.10">
    <property type="match status" value="1"/>
</dbReference>
<protein>
    <submittedName>
        <fullName evidence="6">TonB periplasmic protein</fullName>
    </submittedName>
</protein>
<proteinExistence type="predicted"/>
<dbReference type="NCBIfam" id="TIGR01352">
    <property type="entry name" value="tonB_Cterm"/>
    <property type="match status" value="1"/>
</dbReference>
<name>A0ABQ0P3E6_9PROT</name>
<evidence type="ECO:0000313" key="7">
    <source>
        <dbReference type="Proteomes" id="UP001060895"/>
    </source>
</evidence>
<gene>
    <name evidence="6" type="ORF">AA12717_0539</name>
</gene>
<keyword evidence="2" id="KW-0812">Transmembrane</keyword>
<dbReference type="EMBL" id="BAQP01000017">
    <property type="protein sequence ID" value="GBQ20340.1"/>
    <property type="molecule type" value="Genomic_DNA"/>
</dbReference>
<organism evidence="6 7">
    <name type="scientific">Gluconacetobacter sacchari DSM 12717</name>
    <dbReference type="NCBI Taxonomy" id="1307940"/>
    <lineage>
        <taxon>Bacteria</taxon>
        <taxon>Pseudomonadati</taxon>
        <taxon>Pseudomonadota</taxon>
        <taxon>Alphaproteobacteria</taxon>
        <taxon>Acetobacterales</taxon>
        <taxon>Acetobacteraceae</taxon>
        <taxon>Gluconacetobacter</taxon>
    </lineage>
</organism>
<comment type="caution">
    <text evidence="6">The sequence shown here is derived from an EMBL/GenBank/DDBJ whole genome shotgun (WGS) entry which is preliminary data.</text>
</comment>
<sequence length="91" mass="9645">MLAQLETFKRYPADAMAEHQEGTPTVTFAMDRKGRVLSVTLASRSGHPLLDQEAVALPSRAQPLPIPPDSVAGDPITLTVPVAFYISGGGD</sequence>
<keyword evidence="3" id="KW-1133">Transmembrane helix</keyword>
<keyword evidence="7" id="KW-1185">Reference proteome</keyword>
<dbReference type="Pfam" id="PF03544">
    <property type="entry name" value="TonB_C"/>
    <property type="match status" value="1"/>
</dbReference>
<accession>A0ABQ0P3E6</accession>
<keyword evidence="4" id="KW-0472">Membrane</keyword>
<dbReference type="InterPro" id="IPR006260">
    <property type="entry name" value="TonB/TolA_C"/>
</dbReference>
<evidence type="ECO:0000256" key="4">
    <source>
        <dbReference type="ARBA" id="ARBA00023136"/>
    </source>
</evidence>
<comment type="subcellular location">
    <subcellularLocation>
        <location evidence="1">Membrane</location>
        <topology evidence="1">Single-pass membrane protein</topology>
    </subcellularLocation>
</comment>
<dbReference type="InterPro" id="IPR037682">
    <property type="entry name" value="TonB_C"/>
</dbReference>
<reference evidence="6" key="1">
    <citation type="submission" date="2013-04" db="EMBL/GenBank/DDBJ databases">
        <title>The genome sequencing project of 58 acetic acid bacteria.</title>
        <authorList>
            <person name="Okamoto-Kainuma A."/>
            <person name="Ishikawa M."/>
            <person name="Umino S."/>
            <person name="Koizumi Y."/>
            <person name="Shiwa Y."/>
            <person name="Yoshikawa H."/>
            <person name="Matsutani M."/>
            <person name="Matsushita K."/>
        </authorList>
    </citation>
    <scope>NUCLEOTIDE SEQUENCE</scope>
    <source>
        <strain evidence="6">DSM 12717</strain>
    </source>
</reference>
<evidence type="ECO:0000313" key="6">
    <source>
        <dbReference type="EMBL" id="GBQ20340.1"/>
    </source>
</evidence>
<dbReference type="PROSITE" id="PS52015">
    <property type="entry name" value="TONB_CTD"/>
    <property type="match status" value="1"/>
</dbReference>
<dbReference type="SUPFAM" id="SSF74653">
    <property type="entry name" value="TolA/TonB C-terminal domain"/>
    <property type="match status" value="1"/>
</dbReference>